<accession>A0ABQ3T2H3</accession>
<comment type="caution">
    <text evidence="2">The sequence shown here is derived from an EMBL/GenBank/DDBJ whole genome shotgun (WGS) entry which is preliminary data.</text>
</comment>
<feature type="region of interest" description="Disordered" evidence="1">
    <location>
        <begin position="56"/>
        <end position="81"/>
    </location>
</feature>
<feature type="region of interest" description="Disordered" evidence="1">
    <location>
        <begin position="1"/>
        <end position="20"/>
    </location>
</feature>
<gene>
    <name evidence="2" type="ORF">Sspor_01550</name>
</gene>
<keyword evidence="3" id="KW-1185">Reference proteome</keyword>
<organism evidence="2 3">
    <name type="scientific">Streptomyces spororaveus</name>
    <dbReference type="NCBI Taxonomy" id="284039"/>
    <lineage>
        <taxon>Bacteria</taxon>
        <taxon>Bacillati</taxon>
        <taxon>Actinomycetota</taxon>
        <taxon>Actinomycetes</taxon>
        <taxon>Kitasatosporales</taxon>
        <taxon>Streptomycetaceae</taxon>
        <taxon>Streptomyces</taxon>
    </lineage>
</organism>
<protein>
    <submittedName>
        <fullName evidence="2">Uncharacterized protein</fullName>
    </submittedName>
</protein>
<evidence type="ECO:0000313" key="2">
    <source>
        <dbReference type="EMBL" id="GHI74594.1"/>
    </source>
</evidence>
<reference evidence="3" key="1">
    <citation type="submission" date="2023-07" db="EMBL/GenBank/DDBJ databases">
        <title>Whole genome shotgun sequence of Streptomyces spororaveus NBRC 15456.</title>
        <authorList>
            <person name="Komaki H."/>
            <person name="Tamura T."/>
        </authorList>
    </citation>
    <scope>NUCLEOTIDE SEQUENCE [LARGE SCALE GENOMIC DNA]</scope>
    <source>
        <strain evidence="3">NBRC 15456</strain>
    </source>
</reference>
<sequence>MPKKQNTAARRARAAARSGAKYTTALRAAVGPLPPHLPVVDEEALTDGNASSWITCGPSRPPAGSRCCSTRSTEPRAGAAP</sequence>
<evidence type="ECO:0000313" key="3">
    <source>
        <dbReference type="Proteomes" id="UP000608522"/>
    </source>
</evidence>
<name>A0ABQ3T2H3_9ACTN</name>
<dbReference type="Proteomes" id="UP000608522">
    <property type="component" value="Unassembled WGS sequence"/>
</dbReference>
<proteinExistence type="predicted"/>
<dbReference type="EMBL" id="BNED01000002">
    <property type="protein sequence ID" value="GHI74594.1"/>
    <property type="molecule type" value="Genomic_DNA"/>
</dbReference>
<evidence type="ECO:0000256" key="1">
    <source>
        <dbReference type="SAM" id="MobiDB-lite"/>
    </source>
</evidence>